<organism evidence="2 3">
    <name type="scientific">Hermetia illucens</name>
    <name type="common">Black soldier fly</name>
    <dbReference type="NCBI Taxonomy" id="343691"/>
    <lineage>
        <taxon>Eukaryota</taxon>
        <taxon>Metazoa</taxon>
        <taxon>Ecdysozoa</taxon>
        <taxon>Arthropoda</taxon>
        <taxon>Hexapoda</taxon>
        <taxon>Insecta</taxon>
        <taxon>Pterygota</taxon>
        <taxon>Neoptera</taxon>
        <taxon>Endopterygota</taxon>
        <taxon>Diptera</taxon>
        <taxon>Brachycera</taxon>
        <taxon>Stratiomyomorpha</taxon>
        <taxon>Stratiomyidae</taxon>
        <taxon>Hermetiinae</taxon>
        <taxon>Hermetia</taxon>
    </lineage>
</organism>
<evidence type="ECO:0000313" key="2">
    <source>
        <dbReference type="EMBL" id="CAD7093440.1"/>
    </source>
</evidence>
<keyword evidence="3" id="KW-1185">Reference proteome</keyword>
<reference evidence="2 3" key="1">
    <citation type="submission" date="2020-11" db="EMBL/GenBank/DDBJ databases">
        <authorList>
            <person name="Wallbank WR R."/>
            <person name="Pardo Diaz C."/>
            <person name="Kozak K."/>
            <person name="Martin S."/>
            <person name="Jiggins C."/>
            <person name="Moest M."/>
            <person name="Warren A I."/>
            <person name="Generalovic N T."/>
            <person name="Byers J.R.P. K."/>
            <person name="Montejo-Kovacevich G."/>
            <person name="Yen C E."/>
        </authorList>
    </citation>
    <scope>NUCLEOTIDE SEQUENCE [LARGE SCALE GENOMIC DNA]</scope>
</reference>
<evidence type="ECO:0000313" key="3">
    <source>
        <dbReference type="Proteomes" id="UP000594454"/>
    </source>
</evidence>
<sequence length="293" mass="32854">MRHLRPKDIGLIFDMTVYNDPNKKKESLDFRIQCEKCCIKVPDNSTSCDVAQLVGGNFGSVMPGSTKVVSLVWPTVTLHNRVGSCDIFITSQNKTGGRIKISHTIHFDTTINKQMVTEHVKAYINSVNYTQCSGPDLDPLRNCTPADCEEKYFGQRNFFNTKTNFCEPVPDCSAVDTGDAIYDYTVNECVDVKRIVCQEHIDKMQKGGYDGNMWEPKHDTESFANITHMPLEKYEGNMKTNDVIDVDAKSPWTGILQGFLMIIAALAIYLCISCCTFSLMVLITKRSSGPNNN</sequence>
<name>A0A7R8V5V7_HERIL</name>
<keyword evidence="1" id="KW-1133">Transmembrane helix</keyword>
<dbReference type="InParanoid" id="A0A7R8V5V7"/>
<protein>
    <submittedName>
        <fullName evidence="2">Uncharacterized protein</fullName>
    </submittedName>
</protein>
<feature type="transmembrane region" description="Helical" evidence="1">
    <location>
        <begin position="259"/>
        <end position="283"/>
    </location>
</feature>
<keyword evidence="1" id="KW-0812">Transmembrane</keyword>
<evidence type="ECO:0000256" key="1">
    <source>
        <dbReference type="SAM" id="Phobius"/>
    </source>
</evidence>
<gene>
    <name evidence="2" type="ORF">HERILL_LOCUS15722</name>
</gene>
<accession>A0A7R8V5V7</accession>
<keyword evidence="1" id="KW-0472">Membrane</keyword>
<dbReference type="OrthoDB" id="5977855at2759"/>
<dbReference type="AlphaFoldDB" id="A0A7R8V5V7"/>
<proteinExistence type="predicted"/>
<dbReference type="Proteomes" id="UP000594454">
    <property type="component" value="Chromosome 6"/>
</dbReference>
<dbReference type="EMBL" id="LR899014">
    <property type="protein sequence ID" value="CAD7093440.1"/>
    <property type="molecule type" value="Genomic_DNA"/>
</dbReference>